<evidence type="ECO:0000256" key="1">
    <source>
        <dbReference type="SAM" id="MobiDB-lite"/>
    </source>
</evidence>
<dbReference type="KEGG" id="asoc:CB4_02938"/>
<accession>A0A0U4WJQ5</accession>
<dbReference type="EMBL" id="AP017312">
    <property type="protein sequence ID" value="BAU28761.1"/>
    <property type="molecule type" value="Genomic_DNA"/>
</dbReference>
<feature type="region of interest" description="Disordered" evidence="1">
    <location>
        <begin position="80"/>
        <end position="102"/>
    </location>
</feature>
<reference evidence="2 3" key="1">
    <citation type="submission" date="2015-12" db="EMBL/GenBank/DDBJ databases">
        <title>Genome sequence of Aneurinibacillus soli.</title>
        <authorList>
            <person name="Lee J.S."/>
            <person name="Lee K.C."/>
            <person name="Kim K.K."/>
            <person name="Lee B.W."/>
        </authorList>
    </citation>
    <scope>NUCLEOTIDE SEQUENCE [LARGE SCALE GENOMIC DNA]</scope>
    <source>
        <strain evidence="2 3">CB4</strain>
    </source>
</reference>
<organism evidence="2 3">
    <name type="scientific">Aneurinibacillus soli</name>
    <dbReference type="NCBI Taxonomy" id="1500254"/>
    <lineage>
        <taxon>Bacteria</taxon>
        <taxon>Bacillati</taxon>
        <taxon>Bacillota</taxon>
        <taxon>Bacilli</taxon>
        <taxon>Bacillales</taxon>
        <taxon>Paenibacillaceae</taxon>
        <taxon>Aneurinibacillus group</taxon>
        <taxon>Aneurinibacillus</taxon>
    </lineage>
</organism>
<name>A0A0U4WJQ5_9BACL</name>
<evidence type="ECO:0000313" key="3">
    <source>
        <dbReference type="Proteomes" id="UP000217696"/>
    </source>
</evidence>
<sequence>MTLNLDHYVGKIIRVHYASPKGELQHTGFVQSSNERMALSLRVNDEVLTIPCYRIQSIEIVDDLPNYLTQEQINEFLKDHTELNEEHTTSPSSFLQPSNKKM</sequence>
<dbReference type="Proteomes" id="UP000217696">
    <property type="component" value="Chromosome"/>
</dbReference>
<proteinExistence type="predicted"/>
<feature type="compositionally biased region" description="Polar residues" evidence="1">
    <location>
        <begin position="89"/>
        <end position="102"/>
    </location>
</feature>
<protein>
    <submittedName>
        <fullName evidence="2">Uncharacterized protein</fullName>
    </submittedName>
</protein>
<dbReference type="OrthoDB" id="2680211at2"/>
<keyword evidence="3" id="KW-1185">Reference proteome</keyword>
<dbReference type="AlphaFoldDB" id="A0A0U4WJQ5"/>
<dbReference type="RefSeq" id="WP_096466480.1">
    <property type="nucleotide sequence ID" value="NZ_AP017312.1"/>
</dbReference>
<evidence type="ECO:0000313" key="2">
    <source>
        <dbReference type="EMBL" id="BAU28761.1"/>
    </source>
</evidence>
<gene>
    <name evidence="2" type="ORF">CB4_02938</name>
</gene>